<evidence type="ECO:0000313" key="4">
    <source>
        <dbReference type="Proteomes" id="UP000295684"/>
    </source>
</evidence>
<dbReference type="Proteomes" id="UP000295684">
    <property type="component" value="Unassembled WGS sequence"/>
</dbReference>
<evidence type="ECO:0000256" key="1">
    <source>
        <dbReference type="SAM" id="Phobius"/>
    </source>
</evidence>
<evidence type="ECO:0000313" key="5">
    <source>
        <dbReference type="Proteomes" id="UP000622648"/>
    </source>
</evidence>
<dbReference type="EMBL" id="BMJO01000003">
    <property type="protein sequence ID" value="GGE50478.1"/>
    <property type="molecule type" value="Genomic_DNA"/>
</dbReference>
<proteinExistence type="predicted"/>
<dbReference type="InterPro" id="IPR011990">
    <property type="entry name" value="TPR-like_helical_dom_sf"/>
</dbReference>
<gene>
    <name evidence="3" type="ORF">EV200_10231</name>
    <name evidence="2" type="ORF">GCM10011413_15920</name>
</gene>
<sequence>MKSMKIKVIIGSLCIVLAVFIIMVISRKSLSTNMEEYQIVNGKIQYDRGIKLLDSDLESAKRELETSYGLGFYKAAAPLGSYYLKKGELNNAEKYLQKAVDSIHLYNQKNQRIIYNELGIVLAKRNNINGAKIFWQKAAILGSKDAKANLK</sequence>
<evidence type="ECO:0008006" key="6">
    <source>
        <dbReference type="Google" id="ProtNLM"/>
    </source>
</evidence>
<keyword evidence="1" id="KW-1133">Transmembrane helix</keyword>
<feature type="transmembrane region" description="Helical" evidence="1">
    <location>
        <begin position="6"/>
        <end position="25"/>
    </location>
</feature>
<dbReference type="EMBL" id="SLWO01000002">
    <property type="protein sequence ID" value="TCO28614.1"/>
    <property type="molecule type" value="Genomic_DNA"/>
</dbReference>
<reference evidence="2" key="1">
    <citation type="journal article" date="2014" name="Int. J. Syst. Evol. Microbiol.">
        <title>Complete genome of a new Firmicutes species belonging to the dominant human colonic microbiota ('Ruminococcus bicirculans') reveals two chromosomes and a selective capacity to utilize plant glucans.</title>
        <authorList>
            <consortium name="NISC Comparative Sequencing Program"/>
            <person name="Wegmann U."/>
            <person name="Louis P."/>
            <person name="Goesmann A."/>
            <person name="Henrissat B."/>
            <person name="Duncan S.H."/>
            <person name="Flint H.J."/>
        </authorList>
    </citation>
    <scope>NUCLEOTIDE SEQUENCE</scope>
    <source>
        <strain evidence="2">CGMCC 1.15644</strain>
    </source>
</reference>
<dbReference type="SUPFAM" id="SSF81901">
    <property type="entry name" value="HCP-like"/>
    <property type="match status" value="1"/>
</dbReference>
<comment type="caution">
    <text evidence="3">The sequence shown here is derived from an EMBL/GenBank/DDBJ whole genome shotgun (WGS) entry which is preliminary data.</text>
</comment>
<reference evidence="2" key="4">
    <citation type="submission" date="2024-05" db="EMBL/GenBank/DDBJ databases">
        <authorList>
            <person name="Sun Q."/>
            <person name="Zhou Y."/>
        </authorList>
    </citation>
    <scope>NUCLEOTIDE SEQUENCE</scope>
    <source>
        <strain evidence="2">CGMCC 1.15644</strain>
    </source>
</reference>
<keyword evidence="5" id="KW-1185">Reference proteome</keyword>
<dbReference type="Gene3D" id="1.25.40.10">
    <property type="entry name" value="Tetratricopeptide repeat domain"/>
    <property type="match status" value="1"/>
</dbReference>
<name>A0A4R2HHE9_9SPHI</name>
<accession>A0A4R2HHE9</accession>
<evidence type="ECO:0000313" key="3">
    <source>
        <dbReference type="EMBL" id="TCO28614.1"/>
    </source>
</evidence>
<evidence type="ECO:0000313" key="2">
    <source>
        <dbReference type="EMBL" id="GGE50478.1"/>
    </source>
</evidence>
<keyword evidence="1" id="KW-0812">Transmembrane</keyword>
<dbReference type="AlphaFoldDB" id="A0A4R2HHE9"/>
<dbReference type="Proteomes" id="UP000622648">
    <property type="component" value="Unassembled WGS sequence"/>
</dbReference>
<reference evidence="5" key="2">
    <citation type="journal article" date="2019" name="Int. J. Syst. Evol. Microbiol.">
        <title>The Global Catalogue of Microorganisms (GCM) 10K type strain sequencing project: providing services to taxonomists for standard genome sequencing and annotation.</title>
        <authorList>
            <consortium name="The Broad Institute Genomics Platform"/>
            <consortium name="The Broad Institute Genome Sequencing Center for Infectious Disease"/>
            <person name="Wu L."/>
            <person name="Ma J."/>
        </authorList>
    </citation>
    <scope>NUCLEOTIDE SEQUENCE [LARGE SCALE GENOMIC DNA]</scope>
    <source>
        <strain evidence="5">CGMCC 1.15644</strain>
    </source>
</reference>
<keyword evidence="1" id="KW-0472">Membrane</keyword>
<reference evidence="3 4" key="3">
    <citation type="submission" date="2019-03" db="EMBL/GenBank/DDBJ databases">
        <title>Genomic Encyclopedia of Type Strains, Phase IV (KMG-IV): sequencing the most valuable type-strain genomes for metagenomic binning, comparative biology and taxonomic classification.</title>
        <authorList>
            <person name="Goeker M."/>
        </authorList>
    </citation>
    <scope>NUCLEOTIDE SEQUENCE [LARGE SCALE GENOMIC DNA]</scope>
    <source>
        <strain evidence="3 4">DSM 103236</strain>
    </source>
</reference>
<organism evidence="3 4">
    <name type="scientific">Pedobacter psychrotolerans</name>
    <dbReference type="NCBI Taxonomy" id="1843235"/>
    <lineage>
        <taxon>Bacteria</taxon>
        <taxon>Pseudomonadati</taxon>
        <taxon>Bacteroidota</taxon>
        <taxon>Sphingobacteriia</taxon>
        <taxon>Sphingobacteriales</taxon>
        <taxon>Sphingobacteriaceae</taxon>
        <taxon>Pedobacter</taxon>
    </lineage>
</organism>
<protein>
    <recommendedName>
        <fullName evidence="6">Tetratricopeptide repeat protein</fullName>
    </recommendedName>
</protein>